<keyword evidence="3" id="KW-0378">Hydrolase</keyword>
<dbReference type="EnsemblMetazoa" id="XM_022795523">
    <property type="protein sequence ID" value="XP_022651258"/>
    <property type="gene ID" value="LOC111246241"/>
</dbReference>
<evidence type="ECO:0000313" key="9">
    <source>
        <dbReference type="Proteomes" id="UP000594260"/>
    </source>
</evidence>
<comment type="catalytic activity">
    <reaction evidence="4">
        <text>3-O-[beta-D-GlcA-(1-&gt;3)-beta-D-Gal-(1-&gt;3)-beta-D-Gal-(1-&gt;4)-beta-D-2-O-P-Xyl]-L-seryl-[protein] + H2O = 3-O-(beta-D-GlcA-(1-&gt;3)-beta-D-Gal-(1-&gt;3)-beta-D-Gal-(1-&gt;4)-beta-D-Xyl)-L-seryl-[protein] + phosphate</text>
        <dbReference type="Rhea" id="RHEA:56512"/>
        <dbReference type="Rhea" id="RHEA-COMP:12573"/>
        <dbReference type="Rhea" id="RHEA-COMP:14559"/>
        <dbReference type="ChEBI" id="CHEBI:15377"/>
        <dbReference type="ChEBI" id="CHEBI:43474"/>
        <dbReference type="ChEBI" id="CHEBI:132093"/>
        <dbReference type="ChEBI" id="CHEBI:140495"/>
    </reaction>
</comment>
<evidence type="ECO:0000256" key="2">
    <source>
        <dbReference type="ARBA" id="ARBA00005375"/>
    </source>
</evidence>
<reference evidence="8" key="1">
    <citation type="submission" date="2021-01" db="UniProtKB">
        <authorList>
            <consortium name="EnsemblMetazoa"/>
        </authorList>
    </citation>
    <scope>IDENTIFICATION</scope>
</reference>
<dbReference type="GeneID" id="111246241"/>
<dbReference type="EnsemblMetazoa" id="XM_022795524">
    <property type="protein sequence ID" value="XP_022651259"/>
    <property type="gene ID" value="LOC111246241"/>
</dbReference>
<feature type="transmembrane region" description="Helical" evidence="7">
    <location>
        <begin position="9"/>
        <end position="35"/>
    </location>
</feature>
<dbReference type="PANTHER" id="PTHR11567">
    <property type="entry name" value="ACID PHOSPHATASE-RELATED"/>
    <property type="match status" value="1"/>
</dbReference>
<dbReference type="Pfam" id="PF00328">
    <property type="entry name" value="His_Phos_2"/>
    <property type="match status" value="1"/>
</dbReference>
<dbReference type="OrthoDB" id="6504384at2759"/>
<dbReference type="RefSeq" id="XP_022651259.1">
    <property type="nucleotide sequence ID" value="XM_022795524.1"/>
</dbReference>
<evidence type="ECO:0000256" key="6">
    <source>
        <dbReference type="ARBA" id="ARBA00041499"/>
    </source>
</evidence>
<proteinExistence type="inferred from homology"/>
<keyword evidence="7" id="KW-0472">Membrane</keyword>
<name>A0A7M7MC47_VARDE</name>
<evidence type="ECO:0000256" key="1">
    <source>
        <dbReference type="ARBA" id="ARBA00000032"/>
    </source>
</evidence>
<evidence type="ECO:0000256" key="5">
    <source>
        <dbReference type="ARBA" id="ARBA00040357"/>
    </source>
</evidence>
<dbReference type="OMA" id="DKYATLC"/>
<organism evidence="8 9">
    <name type="scientific">Varroa destructor</name>
    <name type="common">Honeybee mite</name>
    <dbReference type="NCBI Taxonomy" id="109461"/>
    <lineage>
        <taxon>Eukaryota</taxon>
        <taxon>Metazoa</taxon>
        <taxon>Ecdysozoa</taxon>
        <taxon>Arthropoda</taxon>
        <taxon>Chelicerata</taxon>
        <taxon>Arachnida</taxon>
        <taxon>Acari</taxon>
        <taxon>Parasitiformes</taxon>
        <taxon>Mesostigmata</taxon>
        <taxon>Gamasina</taxon>
        <taxon>Dermanyssoidea</taxon>
        <taxon>Varroidae</taxon>
        <taxon>Varroa</taxon>
    </lineage>
</organism>
<dbReference type="Proteomes" id="UP000594260">
    <property type="component" value="Unplaced"/>
</dbReference>
<evidence type="ECO:0000256" key="4">
    <source>
        <dbReference type="ARBA" id="ARBA00036311"/>
    </source>
</evidence>
<sequence length="419" mass="47898">MALLCSRRFLLWAISITMLVAIATAIASLTLTGAFSKSIDDPIPQQVNRDPEGYTLEHVTILHRHGLRAPAQLSNWSTADDYPMGIGFLTKKGKQGSAFVGRVFRRFYRDFLTYSPHEVWARSSTYKRCFETEHILLGTMYPPHGDWDFGFPVQPIAIIMVPQGNDVLIESCKAEVLPDFKHIHDETDEALVKDGFASAGDFMAWISEVSGYSSNNSSFYEPIIDALYAQKYNELPIPKWAESKWSSMDWAMRRLSYDYWINFIPYYGQYMGKTIAERMTAAANKSINERLSIMSYHDTTIQALMSALQLEYVRLYPSFLGALHFQLYKRKSDGERFVRTMYHQGFTTEGEYRKADELKLPDCSFPDCPVGKFVELIGVNVRVSRGRSGYGDQNDLKKDSLRTELRHACLVMKNVPMPH</sequence>
<keyword evidence="7" id="KW-1133">Transmembrane helix</keyword>
<dbReference type="Gene3D" id="3.40.50.1240">
    <property type="entry name" value="Phosphoglycerate mutase-like"/>
    <property type="match status" value="1"/>
</dbReference>
<dbReference type="GO" id="GO:0003993">
    <property type="term" value="F:acid phosphatase activity"/>
    <property type="evidence" value="ECO:0007669"/>
    <property type="project" value="UniProtKB-EC"/>
</dbReference>
<evidence type="ECO:0000313" key="8">
    <source>
        <dbReference type="EnsemblMetazoa" id="XP_022651259"/>
    </source>
</evidence>
<dbReference type="InterPro" id="IPR000560">
    <property type="entry name" value="His_Pase_clade-2"/>
</dbReference>
<comment type="catalytic activity">
    <reaction evidence="1">
        <text>a phosphate monoester + H2O = an alcohol + phosphate</text>
        <dbReference type="Rhea" id="RHEA:15017"/>
        <dbReference type="ChEBI" id="CHEBI:15377"/>
        <dbReference type="ChEBI" id="CHEBI:30879"/>
        <dbReference type="ChEBI" id="CHEBI:43474"/>
        <dbReference type="ChEBI" id="CHEBI:67140"/>
        <dbReference type="EC" id="3.1.3.2"/>
    </reaction>
</comment>
<dbReference type="AlphaFoldDB" id="A0A7M7MC47"/>
<dbReference type="PROSITE" id="PS00616">
    <property type="entry name" value="HIS_ACID_PHOSPHAT_1"/>
    <property type="match status" value="1"/>
</dbReference>
<dbReference type="InterPro" id="IPR050645">
    <property type="entry name" value="Histidine_acid_phosphatase"/>
</dbReference>
<keyword evidence="7" id="KW-0812">Transmembrane</keyword>
<accession>A0A7M7MC47</accession>
<protein>
    <recommendedName>
        <fullName evidence="5">2-phosphoxylose phosphatase 1</fullName>
    </recommendedName>
    <alternativeName>
        <fullName evidence="6">Acid phosphatase-like protein 2</fullName>
    </alternativeName>
</protein>
<dbReference type="PANTHER" id="PTHR11567:SF110">
    <property type="entry name" value="2-PHOSPHOXYLOSE PHOSPHATASE 1"/>
    <property type="match status" value="1"/>
</dbReference>
<dbReference type="SUPFAM" id="SSF53254">
    <property type="entry name" value="Phosphoglycerate mutase-like"/>
    <property type="match status" value="1"/>
</dbReference>
<dbReference type="InterPro" id="IPR029033">
    <property type="entry name" value="His_PPase_superfam"/>
</dbReference>
<evidence type="ECO:0000256" key="3">
    <source>
        <dbReference type="ARBA" id="ARBA00022801"/>
    </source>
</evidence>
<dbReference type="InterPro" id="IPR033379">
    <property type="entry name" value="Acid_Pase_AS"/>
</dbReference>
<keyword evidence="9" id="KW-1185">Reference proteome</keyword>
<evidence type="ECO:0000256" key="7">
    <source>
        <dbReference type="SAM" id="Phobius"/>
    </source>
</evidence>
<dbReference type="RefSeq" id="XP_022651258.1">
    <property type="nucleotide sequence ID" value="XM_022795523.1"/>
</dbReference>
<comment type="similarity">
    <text evidence="2">Belongs to the histidine acid phosphatase family.</text>
</comment>
<dbReference type="CDD" id="cd07061">
    <property type="entry name" value="HP_HAP_like"/>
    <property type="match status" value="1"/>
</dbReference>